<keyword evidence="13 18" id="KW-0234">DNA repair</keyword>
<evidence type="ECO:0000256" key="17">
    <source>
        <dbReference type="PIRSR" id="PIRSR000882-1"/>
    </source>
</evidence>
<evidence type="ECO:0000313" key="22">
    <source>
        <dbReference type="Proteomes" id="UP000053875"/>
    </source>
</evidence>
<dbReference type="Proteomes" id="UP000053875">
    <property type="component" value="Unassembled WGS sequence"/>
</dbReference>
<feature type="compositionally biased region" description="Basic residues" evidence="19">
    <location>
        <begin position="564"/>
        <end position="574"/>
    </location>
</feature>
<keyword evidence="9 18" id="KW-0255">Endonuclease</keyword>
<evidence type="ECO:0000256" key="6">
    <source>
        <dbReference type="ARBA" id="ARBA00022454"/>
    </source>
</evidence>
<evidence type="ECO:0000256" key="12">
    <source>
        <dbReference type="ARBA" id="ARBA00022839"/>
    </source>
</evidence>
<protein>
    <recommendedName>
        <fullName evidence="5">Double-strand break repair protein MRE11</fullName>
    </recommendedName>
</protein>
<comment type="cofactor">
    <cofactor evidence="1">
        <name>Mn(2+)</name>
        <dbReference type="ChEBI" id="CHEBI:29035"/>
    </cofactor>
</comment>
<evidence type="ECO:0000256" key="11">
    <source>
        <dbReference type="ARBA" id="ARBA00022801"/>
    </source>
</evidence>
<dbReference type="GO" id="GO:0035861">
    <property type="term" value="C:site of double-strand break"/>
    <property type="evidence" value="ECO:0007669"/>
    <property type="project" value="TreeGrafter"/>
</dbReference>
<evidence type="ECO:0000256" key="10">
    <source>
        <dbReference type="ARBA" id="ARBA00022763"/>
    </source>
</evidence>
<feature type="non-terminal residue" evidence="21">
    <location>
        <position position="1"/>
    </location>
</feature>
<evidence type="ECO:0000256" key="4">
    <source>
        <dbReference type="ARBA" id="ARBA00009028"/>
    </source>
</evidence>
<evidence type="ECO:0000256" key="8">
    <source>
        <dbReference type="ARBA" id="ARBA00022723"/>
    </source>
</evidence>
<dbReference type="PIRSF" id="PIRSF000882">
    <property type="entry name" value="DSB_repair_MRE11"/>
    <property type="match status" value="1"/>
</dbReference>
<dbReference type="Pfam" id="PF00149">
    <property type="entry name" value="Metallophos"/>
    <property type="match status" value="1"/>
</dbReference>
<evidence type="ECO:0000256" key="7">
    <source>
        <dbReference type="ARBA" id="ARBA00022722"/>
    </source>
</evidence>
<dbReference type="Gene3D" id="3.60.21.10">
    <property type="match status" value="1"/>
</dbReference>
<dbReference type="InterPro" id="IPR004843">
    <property type="entry name" value="Calcineurin-like_PHP"/>
</dbReference>
<dbReference type="GO" id="GO:0000723">
    <property type="term" value="P:telomere maintenance"/>
    <property type="evidence" value="ECO:0007669"/>
    <property type="project" value="TreeGrafter"/>
</dbReference>
<feature type="compositionally biased region" description="Basic and acidic residues" evidence="19">
    <location>
        <begin position="497"/>
        <end position="510"/>
    </location>
</feature>
<evidence type="ECO:0000256" key="9">
    <source>
        <dbReference type="ARBA" id="ARBA00022759"/>
    </source>
</evidence>
<dbReference type="GO" id="GO:0031573">
    <property type="term" value="P:mitotic intra-S DNA damage checkpoint signaling"/>
    <property type="evidence" value="ECO:0007669"/>
    <property type="project" value="TreeGrafter"/>
</dbReference>
<dbReference type="PANTHER" id="PTHR10139">
    <property type="entry name" value="DOUBLE-STRAND BREAK REPAIR PROTEIN MRE11"/>
    <property type="match status" value="1"/>
</dbReference>
<keyword evidence="12 18" id="KW-0269">Exonuclease</keyword>
<keyword evidence="10 18" id="KW-0227">DNA damage</keyword>
<reference evidence="21 22" key="1">
    <citation type="submission" date="2014-04" db="EMBL/GenBank/DDBJ databases">
        <title>Genome evolution of avian class.</title>
        <authorList>
            <person name="Zhang G."/>
            <person name="Li C."/>
        </authorList>
    </citation>
    <scope>NUCLEOTIDE SEQUENCE [LARGE SCALE GENOMIC DNA]</scope>
    <source>
        <strain evidence="21">BGI_N307</strain>
    </source>
</reference>
<keyword evidence="16 18" id="KW-0469">Meiosis</keyword>
<evidence type="ECO:0000256" key="14">
    <source>
        <dbReference type="ARBA" id="ARBA00023211"/>
    </source>
</evidence>
<dbReference type="GO" id="GO:0000724">
    <property type="term" value="P:double-strand break repair via homologous recombination"/>
    <property type="evidence" value="ECO:0007669"/>
    <property type="project" value="TreeGrafter"/>
</dbReference>
<dbReference type="GO" id="GO:0007095">
    <property type="term" value="P:mitotic G2 DNA damage checkpoint signaling"/>
    <property type="evidence" value="ECO:0007669"/>
    <property type="project" value="TreeGrafter"/>
</dbReference>
<keyword evidence="22" id="KW-1185">Reference proteome</keyword>
<dbReference type="GO" id="GO:0030870">
    <property type="term" value="C:Mre11 complex"/>
    <property type="evidence" value="ECO:0007669"/>
    <property type="project" value="InterPro"/>
</dbReference>
<dbReference type="NCBIfam" id="TIGR00583">
    <property type="entry name" value="mre11"/>
    <property type="match status" value="1"/>
</dbReference>
<dbReference type="GO" id="GO:0030145">
    <property type="term" value="F:manganese ion binding"/>
    <property type="evidence" value="ECO:0007669"/>
    <property type="project" value="InterPro"/>
</dbReference>
<dbReference type="InterPro" id="IPR041796">
    <property type="entry name" value="Mre11_N"/>
</dbReference>
<gene>
    <name evidence="21" type="ORF">N307_08210</name>
</gene>
<keyword evidence="15 18" id="KW-0539">Nucleus</keyword>
<evidence type="ECO:0000256" key="15">
    <source>
        <dbReference type="ARBA" id="ARBA00023242"/>
    </source>
</evidence>
<dbReference type="InterPro" id="IPR003701">
    <property type="entry name" value="Mre11"/>
</dbReference>
<evidence type="ECO:0000256" key="1">
    <source>
        <dbReference type="ARBA" id="ARBA00001936"/>
    </source>
</evidence>
<dbReference type="Gene3D" id="3.30.110.110">
    <property type="entry name" value="Mre11, capping domain"/>
    <property type="match status" value="1"/>
</dbReference>
<keyword evidence="11 18" id="KW-0378">Hydrolase</keyword>
<dbReference type="SUPFAM" id="SSF56300">
    <property type="entry name" value="Metallo-dependent phosphatases"/>
    <property type="match status" value="1"/>
</dbReference>
<evidence type="ECO:0000256" key="3">
    <source>
        <dbReference type="ARBA" id="ARBA00004286"/>
    </source>
</evidence>
<proteinExistence type="inferred from homology"/>
<feature type="active site" description="Proton donor" evidence="17">
    <location>
        <position position="123"/>
    </location>
</feature>
<evidence type="ECO:0000259" key="20">
    <source>
        <dbReference type="SMART" id="SM01347"/>
    </source>
</evidence>
<dbReference type="Pfam" id="PF04152">
    <property type="entry name" value="Mre11_DNA_bind"/>
    <property type="match status" value="1"/>
</dbReference>
<dbReference type="GO" id="GO:0097552">
    <property type="term" value="P:mitochondrial double-strand break repair via homologous recombination"/>
    <property type="evidence" value="ECO:0007669"/>
    <property type="project" value="TreeGrafter"/>
</dbReference>
<evidence type="ECO:0000256" key="5">
    <source>
        <dbReference type="ARBA" id="ARBA00017089"/>
    </source>
</evidence>
<evidence type="ECO:0000256" key="19">
    <source>
        <dbReference type="SAM" id="MobiDB-lite"/>
    </source>
</evidence>
<sequence length="684" mass="77395">RDDEDTFKILIATDIHLGYMEKDPVRGNDTFVTFNEILEQAQKNEVDFILLGGDLFHDNKPSRKTMHCCVESLRRYCMGDRPVQFEILSDQAVNFQHSKFPLVNYQDPNLNISIPVFSIHGNHDDPTGADTLCALDILSCAGLLNHFGRSSSVEKIDISPILLCKGRTKIALYGLGSIPDERLYRMFLNKKVTMLRPKEDEDSWFNLFVLHQNRSKHGATNYIPEQFLDDFINLVVWGHEHECKIDPFPNEQQRFYVSQPGSSVVTALSPGEAVKKHIGLLRVRGKKMKMQKIPLETVRTFHMENVVLADHPDLFNPDNPKVTQAIQAFCMEKVELMLDSAERERLLNPRQPEKPLIRLRVISDVKTSGVHKLLVCFVTAADISKLTEQCFVLECGRLPLCFALPDSDINFGRLVARPASEGMTLRVEDLVKQYFQTAEKKVQLSLLTERGMGEAVQEFVDKEEKDAIEELVKFQLEKTQRFLKERRTEAEEEKIDEEVRKFRESRKKNTEEEDEEVREAITRARAHRSEDAVLGAASSDEDMDTSMKGTGDSDDSLPATLTKGRGRARGRARGARGQSSRGSSRRGRGSTGQESATSSRTYKPVSVPSKNMSIMDAFRSFKPEASLNSSKAYSEEIIDDDSDIEEISIAPSSRVNKRLSTTASFSKRPSQIQTSRGVDFESDE</sequence>
<feature type="region of interest" description="Disordered" evidence="19">
    <location>
        <begin position="655"/>
        <end position="684"/>
    </location>
</feature>
<dbReference type="GO" id="GO:0008296">
    <property type="term" value="F:3'-5'-DNA exonuclease activity"/>
    <property type="evidence" value="ECO:0007669"/>
    <property type="project" value="InterPro"/>
</dbReference>
<feature type="compositionally biased region" description="Polar residues" evidence="19">
    <location>
        <begin position="591"/>
        <end position="601"/>
    </location>
</feature>
<dbReference type="GO" id="GO:0042138">
    <property type="term" value="P:meiotic DNA double-strand break formation"/>
    <property type="evidence" value="ECO:0007669"/>
    <property type="project" value="TreeGrafter"/>
</dbReference>
<dbReference type="AlphaFoldDB" id="A0A093GQL2"/>
<comment type="similarity">
    <text evidence="4 18">Belongs to the MRE11/RAD32 family.</text>
</comment>
<comment type="subcellular location">
    <subcellularLocation>
        <location evidence="3">Chromosome</location>
    </subcellularLocation>
    <subcellularLocation>
        <location evidence="2">Nucleus</location>
    </subcellularLocation>
</comment>
<dbReference type="FunFam" id="3.60.21.10:FF:000011">
    <property type="entry name" value="Double-strand break repair protein"/>
    <property type="match status" value="1"/>
</dbReference>
<dbReference type="STRING" id="118200.A0A093GQL2"/>
<accession>A0A093GQL2</accession>
<dbReference type="InterPro" id="IPR038487">
    <property type="entry name" value="Mre11_capping_dom"/>
</dbReference>
<evidence type="ECO:0000256" key="2">
    <source>
        <dbReference type="ARBA" id="ARBA00004123"/>
    </source>
</evidence>
<evidence type="ECO:0000256" key="13">
    <source>
        <dbReference type="ARBA" id="ARBA00023204"/>
    </source>
</evidence>
<evidence type="ECO:0000256" key="16">
    <source>
        <dbReference type="ARBA" id="ARBA00023254"/>
    </source>
</evidence>
<keyword evidence="14 18" id="KW-0464">Manganese</keyword>
<name>A0A093GQL2_DRYPU</name>
<evidence type="ECO:0000256" key="18">
    <source>
        <dbReference type="RuleBase" id="RU003447"/>
    </source>
</evidence>
<dbReference type="CDD" id="cd00840">
    <property type="entry name" value="MPP_Mre11_N"/>
    <property type="match status" value="1"/>
</dbReference>
<evidence type="ECO:0000313" key="21">
    <source>
        <dbReference type="EMBL" id="KFV71622.1"/>
    </source>
</evidence>
<dbReference type="EMBL" id="KL216874">
    <property type="protein sequence ID" value="KFV71622.1"/>
    <property type="molecule type" value="Genomic_DNA"/>
</dbReference>
<dbReference type="InterPro" id="IPR007281">
    <property type="entry name" value="Mre11_DNA-bd"/>
</dbReference>
<keyword evidence="8" id="KW-0479">Metal-binding</keyword>
<dbReference type="GO" id="GO:0000014">
    <property type="term" value="F:single-stranded DNA endodeoxyribonuclease activity"/>
    <property type="evidence" value="ECO:0007669"/>
    <property type="project" value="TreeGrafter"/>
</dbReference>
<feature type="non-terminal residue" evidence="21">
    <location>
        <position position="684"/>
    </location>
</feature>
<keyword evidence="7 18" id="KW-0540">Nuclease</keyword>
<dbReference type="SMART" id="SM01347">
    <property type="entry name" value="Mre11_DNA_bind"/>
    <property type="match status" value="1"/>
</dbReference>
<dbReference type="GO" id="GO:0006303">
    <property type="term" value="P:double-strand break repair via nonhomologous end joining"/>
    <property type="evidence" value="ECO:0007669"/>
    <property type="project" value="TreeGrafter"/>
</dbReference>
<feature type="compositionally biased region" description="Basic and acidic residues" evidence="19">
    <location>
        <begin position="518"/>
        <end position="531"/>
    </location>
</feature>
<dbReference type="PANTHER" id="PTHR10139:SF1">
    <property type="entry name" value="DOUBLE-STRAND BREAK REPAIR PROTEIN MRE11"/>
    <property type="match status" value="1"/>
</dbReference>
<organism evidence="21 22">
    <name type="scientific">Dryobates pubescens</name>
    <name type="common">Downy woodpecker</name>
    <name type="synonym">Picoides pubescens</name>
    <dbReference type="NCBI Taxonomy" id="118200"/>
    <lineage>
        <taxon>Eukaryota</taxon>
        <taxon>Metazoa</taxon>
        <taxon>Chordata</taxon>
        <taxon>Craniata</taxon>
        <taxon>Vertebrata</taxon>
        <taxon>Euteleostomi</taxon>
        <taxon>Archelosauria</taxon>
        <taxon>Archosauria</taxon>
        <taxon>Dinosauria</taxon>
        <taxon>Saurischia</taxon>
        <taxon>Theropoda</taxon>
        <taxon>Coelurosauria</taxon>
        <taxon>Aves</taxon>
        <taxon>Neognathae</taxon>
        <taxon>Neoaves</taxon>
        <taxon>Telluraves</taxon>
        <taxon>Coraciimorphae</taxon>
        <taxon>Piciformes</taxon>
        <taxon>Picidae</taxon>
        <taxon>Dryobates</taxon>
    </lineage>
</organism>
<feature type="compositionally biased region" description="Polar residues" evidence="19">
    <location>
        <begin position="655"/>
        <end position="676"/>
    </location>
</feature>
<feature type="region of interest" description="Disordered" evidence="19">
    <location>
        <begin position="485"/>
        <end position="610"/>
    </location>
</feature>
<keyword evidence="6" id="KW-0158">Chromosome</keyword>
<dbReference type="InterPro" id="IPR029052">
    <property type="entry name" value="Metallo-depent_PP-like"/>
</dbReference>
<feature type="domain" description="Mre11 DNA-binding" evidence="20">
    <location>
        <begin position="288"/>
        <end position="459"/>
    </location>
</feature>